<dbReference type="GeneID" id="5687496"/>
<evidence type="ECO:0008006" key="3">
    <source>
        <dbReference type="Google" id="ProtNLM"/>
    </source>
</evidence>
<dbReference type="RefSeq" id="YP_001522880.1">
    <property type="nucleotide sequence ID" value="NC_009936.1"/>
</dbReference>
<dbReference type="Proteomes" id="UP000002089">
    <property type="component" value="Segment"/>
</dbReference>
<evidence type="ECO:0000313" key="2">
    <source>
        <dbReference type="Proteomes" id="UP000002089"/>
    </source>
</evidence>
<proteinExistence type="predicted"/>
<accession>Q0E5X5</accession>
<dbReference type="OrthoDB" id="12198at10239"/>
<evidence type="ECO:0000313" key="1">
    <source>
        <dbReference type="EMBL" id="CAK25007.1"/>
    </source>
</evidence>
<dbReference type="EMBL" id="AM265639">
    <property type="protein sequence ID" value="CAK25007.1"/>
    <property type="molecule type" value="Genomic_DNA"/>
</dbReference>
<dbReference type="SUPFAM" id="SSF55729">
    <property type="entry name" value="Acyl-CoA N-acyltransferases (Nat)"/>
    <property type="match status" value="1"/>
</dbReference>
<keyword evidence="2" id="KW-1185">Reference proteome</keyword>
<protein>
    <recommendedName>
        <fullName evidence="3">N-acetyltransferase domain-containing protein</fullName>
    </recommendedName>
</protein>
<dbReference type="KEGG" id="vg:5687496"/>
<dbReference type="CDD" id="cd04301">
    <property type="entry name" value="NAT_SF"/>
    <property type="match status" value="1"/>
</dbReference>
<name>Q0E5X5_9CAUD</name>
<sequence length="125" mass="13852">MDEAWGECSELQFTSLQDFKRRAHESVCSIERLEVLATVGGRAAGIAVLAVDDDLHVGECLAVQWQYVLPEFRNAGVSPAFLRVAKNLARQLNLPTIAFTHRLGPGVYKTSYRRVYGQKDQKGSG</sequence>
<dbReference type="InterPro" id="IPR016181">
    <property type="entry name" value="Acyl_CoA_acyltransferase"/>
</dbReference>
<dbReference type="Gene3D" id="3.40.630.30">
    <property type="match status" value="1"/>
</dbReference>
<reference evidence="1 2" key="1">
    <citation type="journal article" date="2006" name="J. Bacteriol.">
        <title>Genomic analysis of Pseudomonas aeruginosa phages LKD16 and LKA1: establishment of the phiKMV subgroup within the T7 supergroup.</title>
        <authorList>
            <person name="Ceyssens P.J."/>
            <person name="Lavigne R."/>
            <person name="Mattheus W."/>
            <person name="Chibeu A."/>
            <person name="Hertveldt K."/>
            <person name="Mast J."/>
            <person name="Robben J."/>
            <person name="Volckaert G."/>
        </authorList>
    </citation>
    <scope>NUCLEOTIDE SEQUENCE</scope>
</reference>
<organism evidence="1 2">
    <name type="scientific">Pseudomonas phage LKA1</name>
    <dbReference type="NCBI Taxonomy" id="386793"/>
    <lineage>
        <taxon>Viruses</taxon>
        <taxon>Duplodnaviria</taxon>
        <taxon>Heunggongvirae</taxon>
        <taxon>Uroviricota</taxon>
        <taxon>Caudoviricetes</taxon>
        <taxon>Autographivirales</taxon>
        <taxon>Autoscriptoviridae</taxon>
        <taxon>Stubburvirus</taxon>
        <taxon>Stubburvirus LKA1</taxon>
    </lineage>
</organism>